<keyword evidence="10" id="KW-1185">Reference proteome</keyword>
<evidence type="ECO:0000313" key="10">
    <source>
        <dbReference type="Proteomes" id="UP001203423"/>
    </source>
</evidence>
<comment type="similarity">
    <text evidence="2">Belongs to the YkuD family.</text>
</comment>
<comment type="pathway">
    <text evidence="1 7">Cell wall biogenesis; peptidoglycan biosynthesis.</text>
</comment>
<dbReference type="PANTHER" id="PTHR41533">
    <property type="entry name" value="L,D-TRANSPEPTIDASE HI_1667-RELATED"/>
    <property type="match status" value="1"/>
</dbReference>
<dbReference type="Pfam" id="PF03734">
    <property type="entry name" value="YkuD"/>
    <property type="match status" value="1"/>
</dbReference>
<evidence type="ECO:0000259" key="8">
    <source>
        <dbReference type="PROSITE" id="PS52029"/>
    </source>
</evidence>
<evidence type="ECO:0000256" key="7">
    <source>
        <dbReference type="PROSITE-ProRule" id="PRU01373"/>
    </source>
</evidence>
<reference evidence="9 10" key="1">
    <citation type="submission" date="2022-01" db="EMBL/GenBank/DDBJ databases">
        <title>Whole genome-based taxonomy of the Shewanellaceae.</title>
        <authorList>
            <person name="Martin-Rodriguez A.J."/>
        </authorList>
    </citation>
    <scope>NUCLEOTIDE SEQUENCE [LARGE SCALE GENOMIC DNA]</scope>
    <source>
        <strain evidence="9 10">DSM 17177</strain>
    </source>
</reference>
<dbReference type="PANTHER" id="PTHR41533:SF2">
    <property type="entry name" value="BLR7131 PROTEIN"/>
    <property type="match status" value="1"/>
</dbReference>
<feature type="domain" description="L,D-TPase catalytic" evidence="8">
    <location>
        <begin position="258"/>
        <end position="438"/>
    </location>
</feature>
<proteinExistence type="inferred from homology"/>
<protein>
    <submittedName>
        <fullName evidence="9">L,D-transpeptidase family protein</fullName>
    </submittedName>
</protein>
<dbReference type="EMBL" id="JAKIKS010000202">
    <property type="protein sequence ID" value="MCL1127734.1"/>
    <property type="molecule type" value="Genomic_DNA"/>
</dbReference>
<evidence type="ECO:0000256" key="1">
    <source>
        <dbReference type="ARBA" id="ARBA00004752"/>
    </source>
</evidence>
<dbReference type="InterPro" id="IPR036366">
    <property type="entry name" value="PGBDSf"/>
</dbReference>
<dbReference type="InterPro" id="IPR005490">
    <property type="entry name" value="LD_TPept_cat_dom"/>
</dbReference>
<evidence type="ECO:0000256" key="3">
    <source>
        <dbReference type="ARBA" id="ARBA00022679"/>
    </source>
</evidence>
<gene>
    <name evidence="9" type="ORF">L2764_25490</name>
</gene>
<dbReference type="InterPro" id="IPR036365">
    <property type="entry name" value="PGBD-like_sf"/>
</dbReference>
<keyword evidence="4 7" id="KW-0133">Cell shape</keyword>
<keyword evidence="3" id="KW-0808">Transferase</keyword>
<sequence>MRLWPLFVGSLVFLLGLTTDIEARKIQHDLLKLDLLYEGVDHELIWLDEEGISLNAMVLIGILDDLGIYTDIGSGLYKDLDIRLKDRLYSSALLDLLERISFVKGRDASNERANLLEVIKNGELSAYIDRILPTYDEVSKIRHMIRVYKTQLDLDWPSMTLVHFKLGQSSKKVLRLRWMLTVLGDIKKSELTIYRKSIYDPVVIHGIKSFQRRHGLTVNGTLDEPTVLALNISPKQRVIQMQQNLWRWIMLPSSPPDKYIKINIPDYTLELYVLGELDLTMKVIVGKPSSPTPVLLTQITGITINPYWTPSINIIRSELLPLNSRKPGYLNHKGFELHPVGKNLRSVVKLSNVTSKQLTGLLKRYRLVQSPGEKNALGKLRFTIPNTKSIFLHDTPVKKLFEGENLALSHGCIRLEKAQALSEYILSTKNEAKEIRRALNGLNTKYVSLSDPMLVFIIYLTAWVDNSGKLQLRPDIYHLDTELITGL</sequence>
<evidence type="ECO:0000256" key="4">
    <source>
        <dbReference type="ARBA" id="ARBA00022960"/>
    </source>
</evidence>
<dbReference type="CDD" id="cd16913">
    <property type="entry name" value="YkuD_like"/>
    <property type="match status" value="1"/>
</dbReference>
<dbReference type="Gene3D" id="1.10.101.10">
    <property type="entry name" value="PGBD-like superfamily/PGBD"/>
    <property type="match status" value="1"/>
</dbReference>
<comment type="caution">
    <text evidence="9">The sequence shown here is derived from an EMBL/GenBank/DDBJ whole genome shotgun (WGS) entry which is preliminary data.</text>
</comment>
<keyword evidence="6 7" id="KW-0961">Cell wall biogenesis/degradation</keyword>
<feature type="active site" description="Proton donor/acceptor" evidence="7">
    <location>
        <position position="393"/>
    </location>
</feature>
<evidence type="ECO:0000256" key="5">
    <source>
        <dbReference type="ARBA" id="ARBA00022984"/>
    </source>
</evidence>
<accession>A0ABT0LJH0</accession>
<evidence type="ECO:0000256" key="2">
    <source>
        <dbReference type="ARBA" id="ARBA00005992"/>
    </source>
</evidence>
<feature type="active site" description="Nucleophile" evidence="7">
    <location>
        <position position="412"/>
    </location>
</feature>
<dbReference type="Proteomes" id="UP001203423">
    <property type="component" value="Unassembled WGS sequence"/>
</dbReference>
<dbReference type="PROSITE" id="PS52029">
    <property type="entry name" value="LD_TPASE"/>
    <property type="match status" value="1"/>
</dbReference>
<keyword evidence="5 7" id="KW-0573">Peptidoglycan synthesis</keyword>
<dbReference type="RefSeq" id="WP_248943168.1">
    <property type="nucleotide sequence ID" value="NZ_JAKIKS010000202.1"/>
</dbReference>
<organism evidence="9 10">
    <name type="scientific">Shewanella surugensis</name>
    <dbReference type="NCBI Taxonomy" id="212020"/>
    <lineage>
        <taxon>Bacteria</taxon>
        <taxon>Pseudomonadati</taxon>
        <taxon>Pseudomonadota</taxon>
        <taxon>Gammaproteobacteria</taxon>
        <taxon>Alteromonadales</taxon>
        <taxon>Shewanellaceae</taxon>
        <taxon>Shewanella</taxon>
    </lineage>
</organism>
<name>A0ABT0LJH0_9GAMM</name>
<dbReference type="Gene3D" id="2.40.440.10">
    <property type="entry name" value="L,D-transpeptidase catalytic domain-like"/>
    <property type="match status" value="1"/>
</dbReference>
<evidence type="ECO:0000256" key="6">
    <source>
        <dbReference type="ARBA" id="ARBA00023316"/>
    </source>
</evidence>
<dbReference type="InterPro" id="IPR038063">
    <property type="entry name" value="Transpep_catalytic_dom"/>
</dbReference>
<dbReference type="SUPFAM" id="SSF141523">
    <property type="entry name" value="L,D-transpeptidase catalytic domain-like"/>
    <property type="match status" value="1"/>
</dbReference>
<evidence type="ECO:0000313" key="9">
    <source>
        <dbReference type="EMBL" id="MCL1127734.1"/>
    </source>
</evidence>
<dbReference type="InterPro" id="IPR052905">
    <property type="entry name" value="LD-transpeptidase_YkuD-like"/>
</dbReference>
<dbReference type="SUPFAM" id="SSF47090">
    <property type="entry name" value="PGBD-like"/>
    <property type="match status" value="1"/>
</dbReference>